<evidence type="ECO:0000256" key="4">
    <source>
        <dbReference type="ARBA" id="ARBA00013673"/>
    </source>
</evidence>
<dbReference type="SUPFAM" id="SSF88697">
    <property type="entry name" value="PUA domain-like"/>
    <property type="match status" value="1"/>
</dbReference>
<dbReference type="CDD" id="cd18084">
    <property type="entry name" value="RsmE-like"/>
    <property type="match status" value="1"/>
</dbReference>
<evidence type="ECO:0000256" key="10">
    <source>
        <dbReference type="ARBA" id="ARBA00025699"/>
    </source>
</evidence>
<dbReference type="InterPro" id="IPR046886">
    <property type="entry name" value="RsmE_MTase_dom"/>
</dbReference>
<feature type="domain" description="Ribosomal RNA small subunit methyltransferase E PUA-like" evidence="14">
    <location>
        <begin position="17"/>
        <end position="62"/>
    </location>
</feature>
<dbReference type="NCBIfam" id="NF008691">
    <property type="entry name" value="PRK11713.1-4"/>
    <property type="match status" value="1"/>
</dbReference>
<evidence type="ECO:0000256" key="8">
    <source>
        <dbReference type="ARBA" id="ARBA00022679"/>
    </source>
</evidence>
<evidence type="ECO:0000256" key="2">
    <source>
        <dbReference type="ARBA" id="ARBA00005528"/>
    </source>
</evidence>
<evidence type="ECO:0000256" key="11">
    <source>
        <dbReference type="ARBA" id="ARBA00047944"/>
    </source>
</evidence>
<evidence type="ECO:0000256" key="5">
    <source>
        <dbReference type="ARBA" id="ARBA00022490"/>
    </source>
</evidence>
<protein>
    <recommendedName>
        <fullName evidence="4 12">Ribosomal RNA small subunit methyltransferase E</fullName>
        <ecNumber evidence="3 12">2.1.1.193</ecNumber>
    </recommendedName>
</protein>
<evidence type="ECO:0000256" key="9">
    <source>
        <dbReference type="ARBA" id="ARBA00022691"/>
    </source>
</evidence>
<dbReference type="AlphaFoldDB" id="A0A9E8RWR8"/>
<keyword evidence="8 12" id="KW-0808">Transferase</keyword>
<keyword evidence="9 12" id="KW-0949">S-adenosyl-L-methionine</keyword>
<keyword evidence="5 12" id="KW-0963">Cytoplasm</keyword>
<dbReference type="InterPro" id="IPR006700">
    <property type="entry name" value="RsmE"/>
</dbReference>
<dbReference type="PANTHER" id="PTHR30027:SF3">
    <property type="entry name" value="16S RRNA (URACIL(1498)-N(3))-METHYLTRANSFERASE"/>
    <property type="match status" value="1"/>
</dbReference>
<dbReference type="GO" id="GO:0070042">
    <property type="term" value="F:rRNA (uridine-N3-)-methyltransferase activity"/>
    <property type="evidence" value="ECO:0007669"/>
    <property type="project" value="TreeGrafter"/>
</dbReference>
<sequence length="249" mass="28263">MQRYFLDENYDGPYITITGDDYHHIVNVMRLREGEKITTVFPDGQVALCEISQIGDRFVSVKRTKWLEEDRELPIDITVGSALLKGDKFDIVIQKGTELGAKRLIPFQAARSIVKFDESKGKKKQQRWQKIAKEAAEQSERLIVPKIDEPTSFDQCLAAVSPMKWKVVAYEMEGRSGESRAFYNTLQQVEEGDSLFLMFGPEGGFSKSEIETLKEAGFIFVGLGPRILRAETAPLYALSAISFYFELSR</sequence>
<dbReference type="NCBIfam" id="TIGR00046">
    <property type="entry name" value="RsmE family RNA methyltransferase"/>
    <property type="match status" value="1"/>
</dbReference>
<proteinExistence type="inferred from homology"/>
<comment type="function">
    <text evidence="10 12">Specifically methylates the N3 position of the uracil ring of uridine 1498 (m3U1498) in 16S rRNA. Acts on the fully assembled 30S ribosomal subunit.</text>
</comment>
<dbReference type="RefSeq" id="WP_275418152.1">
    <property type="nucleotide sequence ID" value="NZ_CP106878.1"/>
</dbReference>
<name>A0A9E8RWR8_9BACI</name>
<dbReference type="Gene3D" id="3.40.1280.10">
    <property type="match status" value="1"/>
</dbReference>
<gene>
    <name evidence="15" type="ORF">OE104_03280</name>
</gene>
<dbReference type="SUPFAM" id="SSF75217">
    <property type="entry name" value="alpha/beta knot"/>
    <property type="match status" value="1"/>
</dbReference>
<dbReference type="PIRSF" id="PIRSF015601">
    <property type="entry name" value="MTase_slr0722"/>
    <property type="match status" value="1"/>
</dbReference>
<dbReference type="Pfam" id="PF04452">
    <property type="entry name" value="Methyltrans_RNA"/>
    <property type="match status" value="1"/>
</dbReference>
<evidence type="ECO:0000256" key="3">
    <source>
        <dbReference type="ARBA" id="ARBA00012328"/>
    </source>
</evidence>
<evidence type="ECO:0000259" key="13">
    <source>
        <dbReference type="Pfam" id="PF04452"/>
    </source>
</evidence>
<keyword evidence="16" id="KW-1185">Reference proteome</keyword>
<dbReference type="PANTHER" id="PTHR30027">
    <property type="entry name" value="RIBOSOMAL RNA SMALL SUBUNIT METHYLTRANSFERASE E"/>
    <property type="match status" value="1"/>
</dbReference>
<evidence type="ECO:0000256" key="12">
    <source>
        <dbReference type="PIRNR" id="PIRNR015601"/>
    </source>
</evidence>
<reference evidence="15" key="1">
    <citation type="submission" date="2022-09" db="EMBL/GenBank/DDBJ databases">
        <title>Complete Genomes of Fervidibacillus albus and Fervidibacillus halotolerans isolated from tidal flat sediments.</title>
        <authorList>
            <person name="Kwon K.K."/>
            <person name="Yang S.-H."/>
            <person name="Park M.J."/>
            <person name="Oh H.-M."/>
        </authorList>
    </citation>
    <scope>NUCLEOTIDE SEQUENCE</scope>
    <source>
        <strain evidence="15">MEBiC13591</strain>
    </source>
</reference>
<dbReference type="InterPro" id="IPR015947">
    <property type="entry name" value="PUA-like_sf"/>
</dbReference>
<keyword evidence="6 12" id="KW-0698">rRNA processing</keyword>
<keyword evidence="7 12" id="KW-0489">Methyltransferase</keyword>
<evidence type="ECO:0000256" key="6">
    <source>
        <dbReference type="ARBA" id="ARBA00022552"/>
    </source>
</evidence>
<comment type="catalytic activity">
    <reaction evidence="11 12">
        <text>uridine(1498) in 16S rRNA + S-adenosyl-L-methionine = N(3)-methyluridine(1498) in 16S rRNA + S-adenosyl-L-homocysteine + H(+)</text>
        <dbReference type="Rhea" id="RHEA:42920"/>
        <dbReference type="Rhea" id="RHEA-COMP:10283"/>
        <dbReference type="Rhea" id="RHEA-COMP:10284"/>
        <dbReference type="ChEBI" id="CHEBI:15378"/>
        <dbReference type="ChEBI" id="CHEBI:57856"/>
        <dbReference type="ChEBI" id="CHEBI:59789"/>
        <dbReference type="ChEBI" id="CHEBI:65315"/>
        <dbReference type="ChEBI" id="CHEBI:74502"/>
        <dbReference type="EC" id="2.1.1.193"/>
    </reaction>
</comment>
<feature type="domain" description="Ribosomal RNA small subunit methyltransferase E methyltransferase" evidence="13">
    <location>
        <begin position="72"/>
        <end position="242"/>
    </location>
</feature>
<dbReference type="EMBL" id="CP106878">
    <property type="protein sequence ID" value="WAA10368.1"/>
    <property type="molecule type" value="Genomic_DNA"/>
</dbReference>
<dbReference type="InterPro" id="IPR046887">
    <property type="entry name" value="RsmE_PUA-like"/>
</dbReference>
<comment type="subcellular location">
    <subcellularLocation>
        <location evidence="1 12">Cytoplasm</location>
    </subcellularLocation>
</comment>
<dbReference type="Pfam" id="PF20260">
    <property type="entry name" value="PUA_4"/>
    <property type="match status" value="1"/>
</dbReference>
<dbReference type="GO" id="GO:0005737">
    <property type="term" value="C:cytoplasm"/>
    <property type="evidence" value="ECO:0007669"/>
    <property type="project" value="UniProtKB-SubCell"/>
</dbReference>
<evidence type="ECO:0000256" key="7">
    <source>
        <dbReference type="ARBA" id="ARBA00022603"/>
    </source>
</evidence>
<dbReference type="EC" id="2.1.1.193" evidence="3 12"/>
<dbReference type="Proteomes" id="UP001164718">
    <property type="component" value="Chromosome"/>
</dbReference>
<dbReference type="KEGG" id="faf:OE104_03280"/>
<dbReference type="Gene3D" id="2.40.240.20">
    <property type="entry name" value="Hypothetical PUA domain-like, domain 1"/>
    <property type="match status" value="1"/>
</dbReference>
<dbReference type="InterPro" id="IPR029028">
    <property type="entry name" value="Alpha/beta_knot_MTases"/>
</dbReference>
<evidence type="ECO:0000313" key="16">
    <source>
        <dbReference type="Proteomes" id="UP001164718"/>
    </source>
</evidence>
<dbReference type="InterPro" id="IPR029026">
    <property type="entry name" value="tRNA_m1G_MTases_N"/>
</dbReference>
<organism evidence="15 16">
    <name type="scientific">Fervidibacillus albus</name>
    <dbReference type="NCBI Taxonomy" id="2980026"/>
    <lineage>
        <taxon>Bacteria</taxon>
        <taxon>Bacillati</taxon>
        <taxon>Bacillota</taxon>
        <taxon>Bacilli</taxon>
        <taxon>Bacillales</taxon>
        <taxon>Bacillaceae</taxon>
        <taxon>Fervidibacillus</taxon>
    </lineage>
</organism>
<comment type="similarity">
    <text evidence="2 12">Belongs to the RNA methyltransferase RsmE family.</text>
</comment>
<evidence type="ECO:0000259" key="14">
    <source>
        <dbReference type="Pfam" id="PF20260"/>
    </source>
</evidence>
<evidence type="ECO:0000313" key="15">
    <source>
        <dbReference type="EMBL" id="WAA10368.1"/>
    </source>
</evidence>
<accession>A0A9E8RWR8</accession>
<dbReference type="GO" id="GO:0070475">
    <property type="term" value="P:rRNA base methylation"/>
    <property type="evidence" value="ECO:0007669"/>
    <property type="project" value="TreeGrafter"/>
</dbReference>
<evidence type="ECO:0000256" key="1">
    <source>
        <dbReference type="ARBA" id="ARBA00004496"/>
    </source>
</evidence>